<feature type="transmembrane region" description="Helical" evidence="12">
    <location>
        <begin position="192"/>
        <end position="225"/>
    </location>
</feature>
<keyword evidence="10 14" id="KW-0503">Monooxygenase</keyword>
<evidence type="ECO:0000256" key="7">
    <source>
        <dbReference type="ARBA" id="ARBA00022989"/>
    </source>
</evidence>
<evidence type="ECO:0000259" key="13">
    <source>
        <dbReference type="Pfam" id="PF00487"/>
    </source>
</evidence>
<evidence type="ECO:0000256" key="9">
    <source>
        <dbReference type="ARBA" id="ARBA00023004"/>
    </source>
</evidence>
<evidence type="ECO:0000256" key="10">
    <source>
        <dbReference type="ARBA" id="ARBA00023033"/>
    </source>
</evidence>
<comment type="subcellular location">
    <subcellularLocation>
        <location evidence="1">Cell inner membrane</location>
        <topology evidence="1">Multi-pass membrane protein</topology>
    </subcellularLocation>
</comment>
<protein>
    <submittedName>
        <fullName evidence="14">Alkane 1-monooxygenase</fullName>
    </submittedName>
</protein>
<comment type="caution">
    <text evidence="14">The sequence shown here is derived from an EMBL/GenBank/DDBJ whole genome shotgun (WGS) entry which is preliminary data.</text>
</comment>
<evidence type="ECO:0000256" key="5">
    <source>
        <dbReference type="ARBA" id="ARBA00022692"/>
    </source>
</evidence>
<sequence>MLWYAIASLTPAAFLGAACLWGGIWPLLALLSVTGAVYFMDRLNRLPAITQSSGLWLCYLLAAAHVLVLWLGVLALSADGTLDLTGKVMTFAALGLFLGQVSNSNAHELIHAKARWPRRLGALIFCTLGHGHHVSAHLHVHHVHAATDNDPNSARLGEGFWRFWLRAAPAEFMAGLRAETRRHRGKPLRHPYVIWMGGAAISLLVSYALAGMGGVLIHAALAAYAQWQLLLSDYVQHYGLRRTALPGGKTEPMGPQHSWNAPQWYSSAMMLNAPRHSDHHLRPARPFPALEVTPETMPVLPRSLPVMASIALIPPLWHRIMDHRAARWQNAASGDLGSGR</sequence>
<feature type="transmembrane region" description="Helical" evidence="12">
    <location>
        <begin position="12"/>
        <end position="33"/>
    </location>
</feature>
<keyword evidence="11 12" id="KW-0472">Membrane</keyword>
<evidence type="ECO:0000256" key="2">
    <source>
        <dbReference type="ARBA" id="ARBA00010823"/>
    </source>
</evidence>
<dbReference type="InterPro" id="IPR033885">
    <property type="entry name" value="AlkB/XylM"/>
</dbReference>
<dbReference type="CDD" id="cd03512">
    <property type="entry name" value="Alkane-hydroxylase"/>
    <property type="match status" value="1"/>
</dbReference>
<evidence type="ECO:0000256" key="8">
    <source>
        <dbReference type="ARBA" id="ARBA00023002"/>
    </source>
</evidence>
<evidence type="ECO:0000256" key="3">
    <source>
        <dbReference type="ARBA" id="ARBA00022475"/>
    </source>
</evidence>
<keyword evidence="9" id="KW-0408">Iron</keyword>
<dbReference type="PANTHER" id="PTHR38674:SF1">
    <property type="entry name" value="ALKANE 1-MONOOXYGENASE 1"/>
    <property type="match status" value="1"/>
</dbReference>
<name>A0A061SPI9_9RHOB</name>
<dbReference type="AlphaFoldDB" id="A0A061SPI9"/>
<dbReference type="EMBL" id="JEMU01000024">
    <property type="protein sequence ID" value="KAJ01563.1"/>
    <property type="molecule type" value="Genomic_DNA"/>
</dbReference>
<dbReference type="PANTHER" id="PTHR38674">
    <property type="entry name" value="ALKANE 1-MONOOXYGENASE 1"/>
    <property type="match status" value="1"/>
</dbReference>
<keyword evidence="8" id="KW-0560">Oxidoreductase</keyword>
<keyword evidence="4" id="KW-0997">Cell inner membrane</keyword>
<feature type="transmembrane region" description="Helical" evidence="12">
    <location>
        <begin position="54"/>
        <end position="76"/>
    </location>
</feature>
<organism evidence="14 15">
    <name type="scientific">Sulfitobacter mediterraneus</name>
    <dbReference type="NCBI Taxonomy" id="83219"/>
    <lineage>
        <taxon>Bacteria</taxon>
        <taxon>Pseudomonadati</taxon>
        <taxon>Pseudomonadota</taxon>
        <taxon>Alphaproteobacteria</taxon>
        <taxon>Rhodobacterales</taxon>
        <taxon>Roseobacteraceae</taxon>
        <taxon>Sulfitobacter</taxon>
    </lineage>
</organism>
<keyword evidence="15" id="KW-1185">Reference proteome</keyword>
<evidence type="ECO:0000313" key="15">
    <source>
        <dbReference type="Proteomes" id="UP000027337"/>
    </source>
</evidence>
<proteinExistence type="inferred from homology"/>
<gene>
    <name evidence="14" type="ORF">PM02_18500</name>
</gene>
<dbReference type="STRING" id="83219.PM02_18500"/>
<keyword evidence="5 12" id="KW-0812">Transmembrane</keyword>
<feature type="transmembrane region" description="Helical" evidence="12">
    <location>
        <begin position="88"/>
        <end position="110"/>
    </location>
</feature>
<dbReference type="Proteomes" id="UP000027337">
    <property type="component" value="Unassembled WGS sequence"/>
</dbReference>
<evidence type="ECO:0000256" key="12">
    <source>
        <dbReference type="SAM" id="Phobius"/>
    </source>
</evidence>
<dbReference type="InterPro" id="IPR005804">
    <property type="entry name" value="FA_desaturase_dom"/>
</dbReference>
<dbReference type="eggNOG" id="COG3239">
    <property type="taxonomic scope" value="Bacteria"/>
</dbReference>
<evidence type="ECO:0000256" key="11">
    <source>
        <dbReference type="ARBA" id="ARBA00023136"/>
    </source>
</evidence>
<dbReference type="RefSeq" id="WP_037911351.1">
    <property type="nucleotide sequence ID" value="NZ_JEMU01000024.1"/>
</dbReference>
<keyword evidence="7 12" id="KW-1133">Transmembrane helix</keyword>
<evidence type="ECO:0000313" key="14">
    <source>
        <dbReference type="EMBL" id="KAJ01563.1"/>
    </source>
</evidence>
<evidence type="ECO:0000256" key="1">
    <source>
        <dbReference type="ARBA" id="ARBA00004429"/>
    </source>
</evidence>
<dbReference type="GO" id="GO:0004497">
    <property type="term" value="F:monooxygenase activity"/>
    <property type="evidence" value="ECO:0007669"/>
    <property type="project" value="UniProtKB-KW"/>
</dbReference>
<keyword evidence="6" id="KW-0479">Metal-binding</keyword>
<accession>A0A061SPI9</accession>
<evidence type="ECO:0000256" key="4">
    <source>
        <dbReference type="ARBA" id="ARBA00022519"/>
    </source>
</evidence>
<dbReference type="GO" id="GO:0005886">
    <property type="term" value="C:plasma membrane"/>
    <property type="evidence" value="ECO:0007669"/>
    <property type="project" value="UniProtKB-SubCell"/>
</dbReference>
<evidence type="ECO:0000256" key="6">
    <source>
        <dbReference type="ARBA" id="ARBA00022723"/>
    </source>
</evidence>
<dbReference type="GO" id="GO:0046872">
    <property type="term" value="F:metal ion binding"/>
    <property type="evidence" value="ECO:0007669"/>
    <property type="project" value="UniProtKB-KW"/>
</dbReference>
<dbReference type="GO" id="GO:0006629">
    <property type="term" value="P:lipid metabolic process"/>
    <property type="evidence" value="ECO:0007669"/>
    <property type="project" value="InterPro"/>
</dbReference>
<comment type="similarity">
    <text evidence="2">Belongs to the fatty acid desaturase type 1 family. AlkB subfamily.</text>
</comment>
<feature type="domain" description="Fatty acid desaturase" evidence="13">
    <location>
        <begin position="92"/>
        <end position="305"/>
    </location>
</feature>
<keyword evidence="3" id="KW-1003">Cell membrane</keyword>
<reference evidence="14 15" key="1">
    <citation type="journal article" date="2014" name="Genome Announc.">
        <title>Draft Genome Sequences of Two Isolates of the Roseobacter Group, Sulfitobacter sp. Strains 3SOLIMAR09 and 1FIGIMAR09, from Harbors of Mallorca Island (Mediterranean Sea).</title>
        <authorList>
            <person name="Mas-Llado M."/>
            <person name="Pina-Villalonga J.M."/>
            <person name="Brunet-Galmes I."/>
            <person name="Nogales B."/>
            <person name="Bosch R."/>
        </authorList>
    </citation>
    <scope>NUCLEOTIDE SEQUENCE [LARGE SCALE GENOMIC DNA]</scope>
    <source>
        <strain evidence="14 15">1FIGIMAR09</strain>
    </source>
</reference>
<dbReference type="Pfam" id="PF00487">
    <property type="entry name" value="FA_desaturase"/>
    <property type="match status" value="1"/>
</dbReference>